<keyword evidence="5" id="KW-0378">Hydrolase</keyword>
<dbReference type="Pfam" id="PF05649">
    <property type="entry name" value="Peptidase_M13_N"/>
    <property type="match status" value="1"/>
</dbReference>
<evidence type="ECO:0000256" key="3">
    <source>
        <dbReference type="ARBA" id="ARBA00022670"/>
    </source>
</evidence>
<comment type="caution">
    <text evidence="12">The sequence shown here is derived from an EMBL/GenBank/DDBJ whole genome shotgun (WGS) entry which is preliminary data.</text>
</comment>
<keyword evidence="9" id="KW-0472">Membrane</keyword>
<keyword evidence="9" id="KW-1133">Transmembrane helix</keyword>
<evidence type="ECO:0000256" key="7">
    <source>
        <dbReference type="ARBA" id="ARBA00023049"/>
    </source>
</evidence>
<feature type="region of interest" description="Disordered" evidence="8">
    <location>
        <begin position="24"/>
        <end position="76"/>
    </location>
</feature>
<keyword evidence="7" id="KW-0482">Metalloprotease</keyword>
<comment type="cofactor">
    <cofactor evidence="1">
        <name>Zn(2+)</name>
        <dbReference type="ChEBI" id="CHEBI:29105"/>
    </cofactor>
</comment>
<keyword evidence="3" id="KW-0645">Protease</keyword>
<evidence type="ECO:0000256" key="1">
    <source>
        <dbReference type="ARBA" id="ARBA00001947"/>
    </source>
</evidence>
<dbReference type="OMA" id="KENDKWM"/>
<sequence>MKIEAIIHPSNMWNDRELDEANVYDHKPHENGGFGRSSIDEQSYSMDPPPPPSSTGTPTTTTGNGGPSSLDYHSAPTMDMRMDHNMLDHYESNPNDFMSLDHAQESSMMMMMPTHMTDQGHHHHHHQHQHDLNNHHHQEATHFVNHTQFHPQFVHSTRDDVKLPTAKARDNYLKKYARKFGLNDRGCYIACVLACLAFFFLVIIIAMILSWPASPLRHSGPLHFCSKPPCLEAAAGILGKKNASLDPCTDFYSYACDGWVAHEGIPSSKSSWSTLSAMEYQSRIEKSRLITMASHEPSQFNSIEWKVQNFYQSCMSLSFIESDREKPLTKIINNLGGWEVLRSFNMYSWESHRVLRELHTEYSVNAFFRIDVIADVNDPNRSIIQVNPDGLGMPDKSYYHRLPDDPAIQAYQTFMKDSAQLFGASSTEAHKFSIDMFNFEKRISEITPDGDYLENPMKINNRMTVKDLHIMAINVPWLEILKAAYSDAPLSEETEIMVVSPQYAADIGVIMSTTDRGSLNNYLMWRLVQSYMPYLSKSFREVTNLYRKSLSGAQKPLERWEFCEITTERFFSHLMNSLYAQQKPYLRERQTVVKKLFDYIKHNVAKSVSVSDSYDYVSRRAAMNKLKNMTVQIGTPEFLLDRKYLKLMYNHLLVQKTDFFQNIQYGVIFLRKREELALVSPGEENGWLAHLTALQVGYSAVSNKVIIPEVLLQPPLFHPGFPHSVNLGGLGVKMTESVIKGVTGYGLMFDPQGRLQFAPEHASNFSSSIYFQPLTAFDTSAECLVSSLSSSGVDTPDILRKCRRETAVTVSALQETFKALNDILELEKGAILPAMETFDPQSVFFLTFAQSLCSQQSMKERDIERTARHRLLNQELLKGALSQTQGFHTFFGCSFNDLQVCQTIL</sequence>
<name>A0A553NFW8_TIGCA</name>
<dbReference type="AlphaFoldDB" id="A0A553NFW8"/>
<dbReference type="CDD" id="cd08662">
    <property type="entry name" value="M13"/>
    <property type="match status" value="1"/>
</dbReference>
<evidence type="ECO:0000313" key="12">
    <source>
        <dbReference type="EMBL" id="TRY64311.1"/>
    </source>
</evidence>
<dbReference type="STRING" id="6832.A0A553NFW8"/>
<dbReference type="InterPro" id="IPR000718">
    <property type="entry name" value="Peptidase_M13"/>
</dbReference>
<feature type="domain" description="Peptidase M13 N-terminal" evidence="11">
    <location>
        <begin position="247"/>
        <end position="636"/>
    </location>
</feature>
<dbReference type="InterPro" id="IPR042089">
    <property type="entry name" value="Peptidase_M13_dom_2"/>
</dbReference>
<dbReference type="Pfam" id="PF01431">
    <property type="entry name" value="Peptidase_M13"/>
    <property type="match status" value="1"/>
</dbReference>
<comment type="similarity">
    <text evidence="2">Belongs to the peptidase M13 family.</text>
</comment>
<keyword evidence="13" id="KW-1185">Reference proteome</keyword>
<reference evidence="12 13" key="1">
    <citation type="journal article" date="2018" name="Nat. Ecol. Evol.">
        <title>Genomic signatures of mitonuclear coevolution across populations of Tigriopus californicus.</title>
        <authorList>
            <person name="Barreto F.S."/>
            <person name="Watson E.T."/>
            <person name="Lima T.G."/>
            <person name="Willett C.S."/>
            <person name="Edmands S."/>
            <person name="Li W."/>
            <person name="Burton R.S."/>
        </authorList>
    </citation>
    <scope>NUCLEOTIDE SEQUENCE [LARGE SCALE GENOMIC DNA]</scope>
    <source>
        <strain evidence="12 13">San Diego</strain>
    </source>
</reference>
<dbReference type="GO" id="GO:0004222">
    <property type="term" value="F:metalloendopeptidase activity"/>
    <property type="evidence" value="ECO:0007669"/>
    <property type="project" value="InterPro"/>
</dbReference>
<dbReference type="PANTHER" id="PTHR11733">
    <property type="entry name" value="ZINC METALLOPROTEASE FAMILY M13 NEPRILYSIN-RELATED"/>
    <property type="match status" value="1"/>
</dbReference>
<dbReference type="SUPFAM" id="SSF55486">
    <property type="entry name" value="Metalloproteases ('zincins'), catalytic domain"/>
    <property type="match status" value="1"/>
</dbReference>
<dbReference type="GO" id="GO:0005886">
    <property type="term" value="C:plasma membrane"/>
    <property type="evidence" value="ECO:0007669"/>
    <property type="project" value="TreeGrafter"/>
</dbReference>
<keyword evidence="4" id="KW-0479">Metal-binding</keyword>
<evidence type="ECO:0000313" key="13">
    <source>
        <dbReference type="Proteomes" id="UP000318571"/>
    </source>
</evidence>
<dbReference type="GO" id="GO:0016485">
    <property type="term" value="P:protein processing"/>
    <property type="evidence" value="ECO:0007669"/>
    <property type="project" value="TreeGrafter"/>
</dbReference>
<evidence type="ECO:0008006" key="14">
    <source>
        <dbReference type="Google" id="ProtNLM"/>
    </source>
</evidence>
<dbReference type="OrthoDB" id="7867452at2759"/>
<keyword evidence="9" id="KW-0812">Transmembrane</keyword>
<dbReference type="InterPro" id="IPR024079">
    <property type="entry name" value="MetalloPept_cat_dom_sf"/>
</dbReference>
<dbReference type="InterPro" id="IPR018497">
    <property type="entry name" value="Peptidase_M13_C"/>
</dbReference>
<keyword evidence="6" id="KW-0862">Zinc</keyword>
<accession>A0A553NFW8</accession>
<evidence type="ECO:0000259" key="10">
    <source>
        <dbReference type="Pfam" id="PF01431"/>
    </source>
</evidence>
<feature type="transmembrane region" description="Helical" evidence="9">
    <location>
        <begin position="187"/>
        <end position="211"/>
    </location>
</feature>
<evidence type="ECO:0000256" key="5">
    <source>
        <dbReference type="ARBA" id="ARBA00022801"/>
    </source>
</evidence>
<dbReference type="Proteomes" id="UP000318571">
    <property type="component" value="Chromosome 10"/>
</dbReference>
<proteinExistence type="inferred from homology"/>
<evidence type="ECO:0000259" key="11">
    <source>
        <dbReference type="Pfam" id="PF05649"/>
    </source>
</evidence>
<feature type="domain" description="Peptidase M13 C-terminal" evidence="10">
    <location>
        <begin position="698"/>
        <end position="897"/>
    </location>
</feature>
<evidence type="ECO:0000256" key="2">
    <source>
        <dbReference type="ARBA" id="ARBA00007357"/>
    </source>
</evidence>
<dbReference type="GO" id="GO:0046872">
    <property type="term" value="F:metal ion binding"/>
    <property type="evidence" value="ECO:0007669"/>
    <property type="project" value="UniProtKB-KW"/>
</dbReference>
<dbReference type="Gene3D" id="1.10.1380.10">
    <property type="entry name" value="Neutral endopeptidase , domain2"/>
    <property type="match status" value="1"/>
</dbReference>
<evidence type="ECO:0000256" key="8">
    <source>
        <dbReference type="SAM" id="MobiDB-lite"/>
    </source>
</evidence>
<evidence type="ECO:0000256" key="4">
    <source>
        <dbReference type="ARBA" id="ARBA00022723"/>
    </source>
</evidence>
<dbReference type="Gene3D" id="3.40.390.10">
    <property type="entry name" value="Collagenase (Catalytic Domain)"/>
    <property type="match status" value="1"/>
</dbReference>
<protein>
    <recommendedName>
        <fullName evidence="14">Peptidase M13 N-terminal domain-containing protein</fullName>
    </recommendedName>
</protein>
<dbReference type="PROSITE" id="PS51885">
    <property type="entry name" value="NEPRILYSIN"/>
    <property type="match status" value="1"/>
</dbReference>
<evidence type="ECO:0000256" key="9">
    <source>
        <dbReference type="SAM" id="Phobius"/>
    </source>
</evidence>
<dbReference type="EMBL" id="VCGU01000458">
    <property type="protein sequence ID" value="TRY64311.1"/>
    <property type="molecule type" value="Genomic_DNA"/>
</dbReference>
<dbReference type="PANTHER" id="PTHR11733:SF228">
    <property type="entry name" value="PROTEIN GONE EARLY"/>
    <property type="match status" value="1"/>
</dbReference>
<dbReference type="InterPro" id="IPR008753">
    <property type="entry name" value="Peptidase_M13_N"/>
</dbReference>
<gene>
    <name evidence="12" type="ORF">TCAL_00498</name>
</gene>
<organism evidence="12 13">
    <name type="scientific">Tigriopus californicus</name>
    <name type="common">Marine copepod</name>
    <dbReference type="NCBI Taxonomy" id="6832"/>
    <lineage>
        <taxon>Eukaryota</taxon>
        <taxon>Metazoa</taxon>
        <taxon>Ecdysozoa</taxon>
        <taxon>Arthropoda</taxon>
        <taxon>Crustacea</taxon>
        <taxon>Multicrustacea</taxon>
        <taxon>Hexanauplia</taxon>
        <taxon>Copepoda</taxon>
        <taxon>Harpacticoida</taxon>
        <taxon>Harpacticidae</taxon>
        <taxon>Tigriopus</taxon>
    </lineage>
</organism>
<evidence type="ECO:0000256" key="6">
    <source>
        <dbReference type="ARBA" id="ARBA00022833"/>
    </source>
</evidence>